<evidence type="ECO:0000256" key="2">
    <source>
        <dbReference type="ARBA" id="ARBA00010488"/>
    </source>
</evidence>
<dbReference type="AlphaFoldDB" id="A0A173SH95"/>
<dbReference type="PANTHER" id="PTHR37316:SF3">
    <property type="entry name" value="TEICHOIC ACID GLYCEROL-PHOSPHATE TRANSFERASE"/>
    <property type="match status" value="1"/>
</dbReference>
<dbReference type="EMBL" id="CYXT01000007">
    <property type="protein sequence ID" value="CUM89366.1"/>
    <property type="molecule type" value="Genomic_DNA"/>
</dbReference>
<keyword evidence="3" id="KW-1003">Cell membrane</keyword>
<dbReference type="InterPro" id="IPR007554">
    <property type="entry name" value="Glycerophosphate_synth"/>
</dbReference>
<protein>
    <submittedName>
        <fullName evidence="7">CDP-glycerol:poly(Glycerophosphate) glycerophosphotransferase</fullName>
        <ecNumber evidence="7">2.7.8.12</ecNumber>
    </submittedName>
</protein>
<sequence>MDKIRKIIRFVKRLFPKTPKMKFIYAWYYKHGKINEKQALFESFHGKDVSDSSLAILQEFLKMPESKDFKIYFATNDKKRDQKFIDSIGLKVELVDIADFKYVKVLATSKYLINNSSFPAYFIRRDEQVYLQTWHGTPLKTLGKRMRFGIESMYNVQHNFLHANYIMFPNEFTRKVIMEDYNLEALYTGTVVMNGYPRNSIFMDHEKADHVTKKLGNEDYTTMAYMPTWRGQSNHDVNTSEYSREINQLLHYLDENLKDDQKLYVNFHPIVQKFVKLDNYEHIYPFPSGVDKYEFLNSVDALITDYSSVFFDYSITRKPIILYMYDYEEYMHDRGMYFDIKELPFRKIYDKEALRDCLVNETFREDSYENDMEYTEKYIQYDSIDAAKNMAELVFHGNMCDMPTIDYNFNKEKKRRVLHYPNVKTAQTIDTIAQIAKKDEDVVIFEKRFFNPELSSHLHDNYLDDFDYIFITRTLPRTYAEEVLKRKSAKIRKELHKREIKRCFADLPVYQKFETEYYHGETGETFSFNKKKMINASMRVMEDHLEIKFEEGKKGQPKKLLFVNKKNQIIYTRNLTEKEWKDHCIKEYFDEFLSLEIADMNGRYQLMIELEDENGNKLPYFFVDRKEYAKRKEVMDELDKSSVYMTGIKKHDITYQNTFEPADTSVIPYMNEVDGRFSVFMGDQAQLSVRNMRGQVLKFKIKGSKVHVKMKYKNKEAGIKNVILSYRSKVETIDYPFEYKVTRSGDHYIIDANIDMSALSLEELFWDVFAVTEKNGEEVRVSAYWSRWQRLKLLLMNYQCDVDQEHIIFPYSTITCKMAFTYRTRSKYDGFDVKIKELAAFGVYTLLLPYWKKKRVWLVFEKFCSMAQDNGYYFFKYCMEQLPKEKNQHIYYILDTDSADYDKMKQYGKHVIPFMSFRHILYSLVANLYIASDSKKHLYTWRAKPNVISNRISKHNILFLQHGVTALKRVHPIFGMKGSSPMTHFTTTSRFEHKIIVENFGYEDGDAPILGFTRWDVLEDTSKPEEKIILAMPTWRSWLEEKSAEEFKASDYYKNYMKLLQSQKLARILKENDVKLIFYIHPKFKDYLSEFNVSGDNIELIPFGTEPLNEIMKKCSMLITDYSSVCWDVCYLDKPVLFYQFDYDMYMQAHGSYLDMEHELFGERYTEYEKLIDGIEEYIHNGFKEKEEYTKLKDYYFEYRDNDNSKRTYEYIISKGY</sequence>
<dbReference type="InterPro" id="IPR043149">
    <property type="entry name" value="TagF_N"/>
</dbReference>
<dbReference type="GO" id="GO:0005886">
    <property type="term" value="C:plasma membrane"/>
    <property type="evidence" value="ECO:0007669"/>
    <property type="project" value="UniProtKB-SubCell"/>
</dbReference>
<reference evidence="7 8" key="1">
    <citation type="submission" date="2015-09" db="EMBL/GenBank/DDBJ databases">
        <authorList>
            <consortium name="Pathogen Informatics"/>
        </authorList>
    </citation>
    <scope>NUCLEOTIDE SEQUENCE [LARGE SCALE GENOMIC DNA]</scope>
    <source>
        <strain evidence="7 8">2789STDY5608868</strain>
    </source>
</reference>
<evidence type="ECO:0000256" key="3">
    <source>
        <dbReference type="ARBA" id="ARBA00022475"/>
    </source>
</evidence>
<comment type="similarity">
    <text evidence="2">Belongs to the CDP-glycerol glycerophosphotransferase family.</text>
</comment>
<evidence type="ECO:0000256" key="4">
    <source>
        <dbReference type="ARBA" id="ARBA00022679"/>
    </source>
</evidence>
<dbReference type="GO" id="GO:0047355">
    <property type="term" value="F:CDP-glycerol glycerophosphotransferase activity"/>
    <property type="evidence" value="ECO:0007669"/>
    <property type="project" value="UniProtKB-EC"/>
</dbReference>
<comment type="subcellular location">
    <subcellularLocation>
        <location evidence="1">Cell membrane</location>
        <topology evidence="1">Peripheral membrane protein</topology>
    </subcellularLocation>
</comment>
<name>A0A173SH95_ANAHA</name>
<evidence type="ECO:0000313" key="7">
    <source>
        <dbReference type="EMBL" id="CUM89366.1"/>
    </source>
</evidence>
<accession>A0A173SH95</accession>
<evidence type="ECO:0000256" key="6">
    <source>
        <dbReference type="ARBA" id="ARBA00023136"/>
    </source>
</evidence>
<evidence type="ECO:0000256" key="5">
    <source>
        <dbReference type="ARBA" id="ARBA00022944"/>
    </source>
</evidence>
<evidence type="ECO:0000256" key="1">
    <source>
        <dbReference type="ARBA" id="ARBA00004202"/>
    </source>
</evidence>
<keyword evidence="5" id="KW-0777">Teichoic acid biosynthesis</keyword>
<proteinExistence type="inferred from homology"/>
<dbReference type="GO" id="GO:0019350">
    <property type="term" value="P:teichoic acid biosynthetic process"/>
    <property type="evidence" value="ECO:0007669"/>
    <property type="project" value="UniProtKB-KW"/>
</dbReference>
<keyword evidence="6" id="KW-0472">Membrane</keyword>
<dbReference type="Gene3D" id="3.40.50.11820">
    <property type="match status" value="1"/>
</dbReference>
<dbReference type="InterPro" id="IPR051612">
    <property type="entry name" value="Teichoic_Acid_Biosynth"/>
</dbReference>
<dbReference type="InterPro" id="IPR043148">
    <property type="entry name" value="TagF_C"/>
</dbReference>
<organism evidence="7 8">
    <name type="scientific">Anaerostipes hadrus</name>
    <dbReference type="NCBI Taxonomy" id="649756"/>
    <lineage>
        <taxon>Bacteria</taxon>
        <taxon>Bacillati</taxon>
        <taxon>Bacillota</taxon>
        <taxon>Clostridia</taxon>
        <taxon>Lachnospirales</taxon>
        <taxon>Lachnospiraceae</taxon>
        <taxon>Anaerostipes</taxon>
    </lineage>
</organism>
<dbReference type="RefSeq" id="WP_055258343.1">
    <property type="nucleotide sequence ID" value="NZ_CYXT01000007.1"/>
</dbReference>
<gene>
    <name evidence="7" type="primary">tagF_2</name>
    <name evidence="7" type="ORF">ERS852425_01288</name>
</gene>
<keyword evidence="4 7" id="KW-0808">Transferase</keyword>
<dbReference type="Pfam" id="PF04464">
    <property type="entry name" value="Glyphos_transf"/>
    <property type="match status" value="2"/>
</dbReference>
<dbReference type="PANTHER" id="PTHR37316">
    <property type="entry name" value="TEICHOIC ACID GLYCEROL-PHOSPHATE PRIMASE"/>
    <property type="match status" value="1"/>
</dbReference>
<dbReference type="Gene3D" id="3.40.50.12580">
    <property type="match status" value="2"/>
</dbReference>
<evidence type="ECO:0000313" key="8">
    <source>
        <dbReference type="Proteomes" id="UP000095598"/>
    </source>
</evidence>
<dbReference type="Proteomes" id="UP000095598">
    <property type="component" value="Unassembled WGS sequence"/>
</dbReference>
<dbReference type="SUPFAM" id="SSF53756">
    <property type="entry name" value="UDP-Glycosyltransferase/glycogen phosphorylase"/>
    <property type="match status" value="2"/>
</dbReference>
<dbReference type="EC" id="2.7.8.12" evidence="7"/>